<dbReference type="SUPFAM" id="SSF111469">
    <property type="entry name" value="Geminin coiled-coil domain"/>
    <property type="match status" value="1"/>
</dbReference>
<keyword evidence="5" id="KW-0131">Cell cycle</keyword>
<feature type="compositionally biased region" description="Acidic residues" evidence="7">
    <location>
        <begin position="243"/>
        <end position="263"/>
    </location>
</feature>
<dbReference type="GO" id="GO:0005634">
    <property type="term" value="C:nucleus"/>
    <property type="evidence" value="ECO:0007669"/>
    <property type="project" value="UniProtKB-SubCell"/>
</dbReference>
<feature type="compositionally biased region" description="Polar residues" evidence="7">
    <location>
        <begin position="316"/>
        <end position="329"/>
    </location>
</feature>
<feature type="region of interest" description="Disordered" evidence="7">
    <location>
        <begin position="237"/>
        <end position="337"/>
    </location>
</feature>
<dbReference type="PANTHER" id="PTHR13372:SF5">
    <property type="entry name" value="GEMININ"/>
    <property type="match status" value="1"/>
</dbReference>
<dbReference type="InterPro" id="IPR022786">
    <property type="entry name" value="Geminin/Multicilin"/>
</dbReference>
<evidence type="ECO:0000256" key="6">
    <source>
        <dbReference type="SAM" id="Coils"/>
    </source>
</evidence>
<dbReference type="RefSeq" id="NP_001161554.1">
    <property type="nucleotide sequence ID" value="NM_001168082.1"/>
</dbReference>
<protein>
    <submittedName>
        <fullName evidence="8 10">Geminin-like protein</fullName>
    </submittedName>
</protein>
<keyword evidence="3 6" id="KW-0175">Coiled coil</keyword>
<dbReference type="GO" id="GO:0008156">
    <property type="term" value="P:negative regulation of DNA replication"/>
    <property type="evidence" value="ECO:0007669"/>
    <property type="project" value="TreeGrafter"/>
</dbReference>
<dbReference type="AlphaFoldDB" id="D1LX27"/>
<dbReference type="Pfam" id="PF07412">
    <property type="entry name" value="Geminin"/>
    <property type="match status" value="1"/>
</dbReference>
<evidence type="ECO:0000256" key="7">
    <source>
        <dbReference type="SAM" id="MobiDB-lite"/>
    </source>
</evidence>
<feature type="compositionally biased region" description="Basic and acidic residues" evidence="7">
    <location>
        <begin position="264"/>
        <end position="277"/>
    </location>
</feature>
<dbReference type="GO" id="GO:0045786">
    <property type="term" value="P:negative regulation of cell cycle"/>
    <property type="evidence" value="ECO:0007669"/>
    <property type="project" value="TreeGrafter"/>
</dbReference>
<gene>
    <name evidence="10" type="primary">LOC100313617</name>
</gene>
<evidence type="ECO:0000313" key="10">
    <source>
        <dbReference type="RefSeq" id="NP_001161554.1"/>
    </source>
</evidence>
<dbReference type="KEGG" id="sko:100313617"/>
<dbReference type="EMBL" id="GU076004">
    <property type="protein sequence ID" value="ACY92533.1"/>
    <property type="molecule type" value="mRNA"/>
</dbReference>
<reference evidence="8" key="1">
    <citation type="submission" date="2009-10" db="EMBL/GenBank/DDBJ databases">
        <authorList>
            <person name="Freeman R.M.Jr."/>
            <person name="Wu M.M."/>
            <person name="Gerhart J.J."/>
        </authorList>
    </citation>
    <scope>NUCLEOTIDE SEQUENCE</scope>
</reference>
<dbReference type="GeneID" id="100313617"/>
<evidence type="ECO:0000313" key="9">
    <source>
        <dbReference type="Proteomes" id="UP000694865"/>
    </source>
</evidence>
<sequence length="337" mass="37604">MATPLSNVLVNAQKNAVFRRLEVRRQGGCNSDTDGSSGLSDLEVPNKMISMSTMGGKNRMFTPARKRSSKKLGQSSPGLSDKRMTLKTLQPLAGSQSTLVGTNGFIRLCDSSMKKGKRKQTESEDQQYKQGRSKLMKSSKVLGAAMIYKDPETDAPTEKKGKSLAEEAIEMMTSESVPESYWKELAEERRKALEEALKENEQLHGKVQELKTEVMKLSELAGQTEYFASIIKELMDERKKDDESSDENEASSEENEASSEENEETNKKLADNAHSFDSDTVIQELDEKEKEDSVNINTDELSESSEEETIKLIPLQQPQFSDSEQNNSEQENDADSS</sequence>
<comment type="similarity">
    <text evidence="2">Belongs to the geminin family.</text>
</comment>
<evidence type="ECO:0000313" key="8">
    <source>
        <dbReference type="EMBL" id="ACY92533.1"/>
    </source>
</evidence>
<dbReference type="CDD" id="cd22589">
    <property type="entry name" value="geminin_CC"/>
    <property type="match status" value="1"/>
</dbReference>
<name>D1LX27_SACKO</name>
<proteinExistence type="evidence at transcript level"/>
<reference evidence="10" key="2">
    <citation type="submission" date="2025-05" db="UniProtKB">
        <authorList>
            <consortium name="RefSeq"/>
        </authorList>
    </citation>
    <scope>IDENTIFICATION</scope>
</reference>
<dbReference type="PANTHER" id="PTHR13372">
    <property type="entry name" value="GEMININ"/>
    <property type="match status" value="1"/>
</dbReference>
<dbReference type="Proteomes" id="UP000694865">
    <property type="component" value="Unplaced"/>
</dbReference>
<feature type="coiled-coil region" evidence="6">
    <location>
        <begin position="183"/>
        <end position="220"/>
    </location>
</feature>
<accession>D1LX27</accession>
<evidence type="ECO:0000256" key="3">
    <source>
        <dbReference type="ARBA" id="ARBA00023054"/>
    </source>
</evidence>
<feature type="region of interest" description="Disordered" evidence="7">
    <location>
        <begin position="52"/>
        <end position="84"/>
    </location>
</feature>
<evidence type="ECO:0000256" key="2">
    <source>
        <dbReference type="ARBA" id="ARBA00007979"/>
    </source>
</evidence>
<comment type="subcellular location">
    <subcellularLocation>
        <location evidence="1">Nucleus</location>
    </subcellularLocation>
</comment>
<dbReference type="Gene3D" id="1.20.5.1180">
    <property type="entry name" value="Geminin coiled-coil domain"/>
    <property type="match status" value="1"/>
</dbReference>
<dbReference type="OrthoDB" id="10043826at2759"/>
<evidence type="ECO:0000256" key="5">
    <source>
        <dbReference type="ARBA" id="ARBA00023306"/>
    </source>
</evidence>
<feature type="region of interest" description="Disordered" evidence="7">
    <location>
        <begin position="112"/>
        <end position="134"/>
    </location>
</feature>
<keyword evidence="9" id="KW-1185">Reference proteome</keyword>
<evidence type="ECO:0000256" key="4">
    <source>
        <dbReference type="ARBA" id="ARBA00023242"/>
    </source>
</evidence>
<keyword evidence="4" id="KW-0539">Nucleus</keyword>
<evidence type="ECO:0000256" key="1">
    <source>
        <dbReference type="ARBA" id="ARBA00004123"/>
    </source>
</evidence>
<organism evidence="8">
    <name type="scientific">Saccoglossus kowalevskii</name>
    <name type="common">Acorn worm</name>
    <dbReference type="NCBI Taxonomy" id="10224"/>
    <lineage>
        <taxon>Eukaryota</taxon>
        <taxon>Metazoa</taxon>
        <taxon>Hemichordata</taxon>
        <taxon>Enteropneusta</taxon>
        <taxon>Harrimaniidae</taxon>
        <taxon>Saccoglossus</taxon>
    </lineage>
</organism>